<keyword evidence="3" id="KW-0479">Metal-binding</keyword>
<keyword evidence="3" id="KW-0560">Oxidoreductase</keyword>
<evidence type="ECO:0000313" key="4">
    <source>
        <dbReference type="EMBL" id="AUV81159.1"/>
    </source>
</evidence>
<evidence type="ECO:0000256" key="2">
    <source>
        <dbReference type="ARBA" id="ARBA00010617"/>
    </source>
</evidence>
<dbReference type="KEGG" id="srub:C2R22_05375"/>
<evidence type="ECO:0000313" key="5">
    <source>
        <dbReference type="Proteomes" id="UP000236584"/>
    </source>
</evidence>
<gene>
    <name evidence="4" type="ORF">C2R22_05375</name>
</gene>
<dbReference type="PROSITE" id="PS00086">
    <property type="entry name" value="CYTOCHROME_P450"/>
    <property type="match status" value="1"/>
</dbReference>
<sequence length="437" mass="48633">MRAPHSPPGEPVVGNAMRFARSPFDVLDTLAASYREGVVHLSGMVGPGIYVVLDPALVQRVLVDDHARYRKPQLRPELVDPLIGEGLLTSEGDLWKRQRTTLQPAFFTSRLRGFGDTIVDFTRATTDGWADGSTVDVHRELGVLTVRIIARLLLGVDLSRADAVDVAEAMEQVGETLALSPGNVVRPPWLQTPPPRTYRQAIRELEDVTARVTAMHEPEGDDVLSLLRRAVDADPDGFPDDELRDQVMTMLLAGHETTALTLTYALFLLSENPDARAELHREVDDVVDGAPTWADLAALDYTERVVHETLRVLPPVWAVFREPLVDARLGEYRIPEGAPMMLPQWALHRSGRHWDAPRTFDPDRWRGTKPAETPAYFPFGAGPRACIGRQLAIVEAKLILATVFAEWDVEVLVDDLPRRAAITMQPTEPVPARVHRR</sequence>
<dbReference type="AlphaFoldDB" id="A0A2I8VJC7"/>
<keyword evidence="3" id="KW-0349">Heme</keyword>
<dbReference type="PANTHER" id="PTHR24305">
    <property type="entry name" value="CYTOCHROME P450"/>
    <property type="match status" value="1"/>
</dbReference>
<comment type="cofactor">
    <cofactor evidence="1">
        <name>heme</name>
        <dbReference type="ChEBI" id="CHEBI:30413"/>
    </cofactor>
</comment>
<keyword evidence="5" id="KW-1185">Reference proteome</keyword>
<dbReference type="GO" id="GO:0016705">
    <property type="term" value="F:oxidoreductase activity, acting on paired donors, with incorporation or reduction of molecular oxygen"/>
    <property type="evidence" value="ECO:0007669"/>
    <property type="project" value="InterPro"/>
</dbReference>
<dbReference type="InterPro" id="IPR001128">
    <property type="entry name" value="Cyt_P450"/>
</dbReference>
<evidence type="ECO:0000256" key="3">
    <source>
        <dbReference type="RuleBase" id="RU000461"/>
    </source>
</evidence>
<dbReference type="PRINTS" id="PR00463">
    <property type="entry name" value="EP450I"/>
</dbReference>
<dbReference type="InterPro" id="IPR002401">
    <property type="entry name" value="Cyt_P450_E_grp-I"/>
</dbReference>
<protein>
    <submittedName>
        <fullName evidence="4">Cytochrome P450</fullName>
    </submittedName>
</protein>
<dbReference type="InterPro" id="IPR017972">
    <property type="entry name" value="Cyt_P450_CS"/>
</dbReference>
<dbReference type="GO" id="GO:0020037">
    <property type="term" value="F:heme binding"/>
    <property type="evidence" value="ECO:0007669"/>
    <property type="project" value="InterPro"/>
</dbReference>
<dbReference type="EMBL" id="CP026309">
    <property type="protein sequence ID" value="AUV81159.1"/>
    <property type="molecule type" value="Genomic_DNA"/>
</dbReference>
<dbReference type="InterPro" id="IPR036396">
    <property type="entry name" value="Cyt_P450_sf"/>
</dbReference>
<dbReference type="Proteomes" id="UP000236584">
    <property type="component" value="Chromosome"/>
</dbReference>
<organism evidence="4 5">
    <name type="scientific">Salinigranum rubrum</name>
    <dbReference type="NCBI Taxonomy" id="755307"/>
    <lineage>
        <taxon>Archaea</taxon>
        <taxon>Methanobacteriati</taxon>
        <taxon>Methanobacteriota</taxon>
        <taxon>Stenosarchaea group</taxon>
        <taxon>Halobacteria</taxon>
        <taxon>Halobacteriales</taxon>
        <taxon>Haloferacaceae</taxon>
        <taxon>Salinigranum</taxon>
    </lineage>
</organism>
<dbReference type="Gene3D" id="1.10.630.10">
    <property type="entry name" value="Cytochrome P450"/>
    <property type="match status" value="1"/>
</dbReference>
<name>A0A2I8VJC7_9EURY</name>
<dbReference type="Pfam" id="PF00067">
    <property type="entry name" value="p450"/>
    <property type="match status" value="1"/>
</dbReference>
<dbReference type="RefSeq" id="WP_103424847.1">
    <property type="nucleotide sequence ID" value="NZ_CP026309.1"/>
</dbReference>
<dbReference type="GO" id="GO:0005506">
    <property type="term" value="F:iron ion binding"/>
    <property type="evidence" value="ECO:0007669"/>
    <property type="project" value="InterPro"/>
</dbReference>
<dbReference type="SUPFAM" id="SSF48264">
    <property type="entry name" value="Cytochrome P450"/>
    <property type="match status" value="1"/>
</dbReference>
<proteinExistence type="inferred from homology"/>
<dbReference type="GeneID" id="35591499"/>
<accession>A0A2I8VJC7</accession>
<keyword evidence="3" id="KW-0503">Monooxygenase</keyword>
<keyword evidence="3" id="KW-0408">Iron</keyword>
<dbReference type="OrthoDB" id="9881at2157"/>
<dbReference type="PANTHER" id="PTHR24305:SF166">
    <property type="entry name" value="CYTOCHROME P450 12A4, MITOCHONDRIAL-RELATED"/>
    <property type="match status" value="1"/>
</dbReference>
<reference evidence="4 5" key="1">
    <citation type="submission" date="2018-01" db="EMBL/GenBank/DDBJ databases">
        <title>Complete genome sequence of Salinigranum rubrum GX10T, an extremely halophilic archaeon isolated from a marine solar saltern.</title>
        <authorList>
            <person name="Han S."/>
        </authorList>
    </citation>
    <scope>NUCLEOTIDE SEQUENCE [LARGE SCALE GENOMIC DNA]</scope>
    <source>
        <strain evidence="4 5">GX10</strain>
    </source>
</reference>
<dbReference type="InterPro" id="IPR050121">
    <property type="entry name" value="Cytochrome_P450_monoxygenase"/>
</dbReference>
<evidence type="ECO:0000256" key="1">
    <source>
        <dbReference type="ARBA" id="ARBA00001971"/>
    </source>
</evidence>
<comment type="similarity">
    <text evidence="2 3">Belongs to the cytochrome P450 family.</text>
</comment>
<dbReference type="GO" id="GO:0004497">
    <property type="term" value="F:monooxygenase activity"/>
    <property type="evidence" value="ECO:0007669"/>
    <property type="project" value="UniProtKB-KW"/>
</dbReference>
<dbReference type="PRINTS" id="PR00385">
    <property type="entry name" value="P450"/>
</dbReference>